<dbReference type="EC" id="3.2.1.25" evidence="5"/>
<dbReference type="InterPro" id="IPR013783">
    <property type="entry name" value="Ig-like_fold"/>
</dbReference>
<dbReference type="Pfam" id="PF22666">
    <property type="entry name" value="Glyco_hydro_2_N2"/>
    <property type="match status" value="1"/>
</dbReference>
<proteinExistence type="inferred from homology"/>
<comment type="similarity">
    <text evidence="10">Belongs to the glycosyl hydrolase 2 family. Beta-mannosidase B subfamily.</text>
</comment>
<dbReference type="PANTHER" id="PTHR43730">
    <property type="entry name" value="BETA-MANNOSIDASE"/>
    <property type="match status" value="1"/>
</dbReference>
<comment type="catalytic activity">
    <reaction evidence="1">
        <text>Hydrolysis of terminal, non-reducing beta-D-mannose residues in beta-D-mannosides.</text>
        <dbReference type="EC" id="3.2.1.25"/>
    </reaction>
</comment>
<evidence type="ECO:0000256" key="1">
    <source>
        <dbReference type="ARBA" id="ARBA00000829"/>
    </source>
</evidence>
<evidence type="ECO:0000256" key="2">
    <source>
        <dbReference type="ARBA" id="ARBA00004613"/>
    </source>
</evidence>
<keyword evidence="18" id="KW-1185">Reference proteome</keyword>
<feature type="domain" description="Glycoside hydrolase family 2 immunoglobulin-like beta-sandwich" evidence="13">
    <location>
        <begin position="213"/>
        <end position="318"/>
    </location>
</feature>
<comment type="subunit">
    <text evidence="4">Homodimer.</text>
</comment>
<evidence type="ECO:0000259" key="16">
    <source>
        <dbReference type="Pfam" id="PF22666"/>
    </source>
</evidence>
<name>A0ABT8LCG0_9BACT</name>
<evidence type="ECO:0000256" key="9">
    <source>
        <dbReference type="ARBA" id="ARBA00023295"/>
    </source>
</evidence>
<dbReference type="RefSeq" id="WP_346759331.1">
    <property type="nucleotide sequence ID" value="NZ_JAUJEB010000004.1"/>
</dbReference>
<evidence type="ECO:0000259" key="14">
    <source>
        <dbReference type="Pfam" id="PF17753"/>
    </source>
</evidence>
<dbReference type="InterPro" id="IPR036156">
    <property type="entry name" value="Beta-gal/glucu_dom_sf"/>
</dbReference>
<comment type="subcellular location">
    <subcellularLocation>
        <location evidence="2">Secreted</location>
    </subcellularLocation>
</comment>
<dbReference type="InterPro" id="IPR017853">
    <property type="entry name" value="GH"/>
</dbReference>
<feature type="domain" description="Mannosidase Ig/CBM-like" evidence="15">
    <location>
        <begin position="678"/>
        <end position="765"/>
    </location>
</feature>
<dbReference type="SUPFAM" id="SSF49785">
    <property type="entry name" value="Galactose-binding domain-like"/>
    <property type="match status" value="1"/>
</dbReference>
<reference evidence="17" key="1">
    <citation type="submission" date="2023-06" db="EMBL/GenBank/DDBJ databases">
        <title>Genomic of Agaribacillus aureum.</title>
        <authorList>
            <person name="Wang G."/>
        </authorList>
    </citation>
    <scope>NUCLEOTIDE SEQUENCE</scope>
    <source>
        <strain evidence="17">BMA12</strain>
    </source>
</reference>
<dbReference type="SUPFAM" id="SSF51445">
    <property type="entry name" value="(Trans)glycosidases"/>
    <property type="match status" value="1"/>
</dbReference>
<dbReference type="InterPro" id="IPR008979">
    <property type="entry name" value="Galactose-bd-like_sf"/>
</dbReference>
<comment type="caution">
    <text evidence="17">The sequence shown here is derived from an EMBL/GenBank/DDBJ whole genome shotgun (WGS) entry which is preliminary data.</text>
</comment>
<dbReference type="Gene3D" id="2.60.120.260">
    <property type="entry name" value="Galactose-binding domain-like"/>
    <property type="match status" value="1"/>
</dbReference>
<dbReference type="Gene3D" id="3.20.20.80">
    <property type="entry name" value="Glycosidases"/>
    <property type="match status" value="1"/>
</dbReference>
<gene>
    <name evidence="17" type="ORF">QQ020_18095</name>
</gene>
<dbReference type="Pfam" id="PF17753">
    <property type="entry name" value="Ig_mannosidase"/>
    <property type="match status" value="1"/>
</dbReference>
<dbReference type="InterPro" id="IPR041625">
    <property type="entry name" value="Beta-mannosidase_Ig"/>
</dbReference>
<comment type="pathway">
    <text evidence="3">Glycan metabolism; N-glycan degradation.</text>
</comment>
<dbReference type="Proteomes" id="UP001172083">
    <property type="component" value="Unassembled WGS sequence"/>
</dbReference>
<evidence type="ECO:0000313" key="17">
    <source>
        <dbReference type="EMBL" id="MDN5213993.1"/>
    </source>
</evidence>
<evidence type="ECO:0000256" key="11">
    <source>
        <dbReference type="ARBA" id="ARBA00041069"/>
    </source>
</evidence>
<dbReference type="Gene3D" id="2.60.40.10">
    <property type="entry name" value="Immunoglobulins"/>
    <property type="match status" value="3"/>
</dbReference>
<dbReference type="SUPFAM" id="SSF49303">
    <property type="entry name" value="beta-Galactosidase/glucuronidase domain"/>
    <property type="match status" value="3"/>
</dbReference>
<dbReference type="InterPro" id="IPR006102">
    <property type="entry name" value="Ig-like_GH2"/>
</dbReference>
<evidence type="ECO:0000259" key="15">
    <source>
        <dbReference type="Pfam" id="PF17786"/>
    </source>
</evidence>
<protein>
    <recommendedName>
        <fullName evidence="11">Beta-mannosidase B</fullName>
        <ecNumber evidence="5">3.2.1.25</ecNumber>
    </recommendedName>
    <alternativeName>
        <fullName evidence="12">Mannanase B</fullName>
    </alternativeName>
</protein>
<dbReference type="InterPro" id="IPR050887">
    <property type="entry name" value="Beta-mannosidase_GH2"/>
</dbReference>
<organism evidence="17 18">
    <name type="scientific">Agaribacillus aureus</name>
    <dbReference type="NCBI Taxonomy" id="3051825"/>
    <lineage>
        <taxon>Bacteria</taxon>
        <taxon>Pseudomonadati</taxon>
        <taxon>Bacteroidota</taxon>
        <taxon>Cytophagia</taxon>
        <taxon>Cytophagales</taxon>
        <taxon>Splendidivirgaceae</taxon>
        <taxon>Agaribacillus</taxon>
    </lineage>
</organism>
<evidence type="ECO:0000256" key="12">
    <source>
        <dbReference type="ARBA" id="ARBA00041614"/>
    </source>
</evidence>
<accession>A0ABT8LCG0</accession>
<dbReference type="InterPro" id="IPR041447">
    <property type="entry name" value="Mannosidase_ig"/>
</dbReference>
<keyword evidence="8" id="KW-0325">Glycoprotein</keyword>
<evidence type="ECO:0000256" key="10">
    <source>
        <dbReference type="ARBA" id="ARBA00038429"/>
    </source>
</evidence>
<evidence type="ECO:0000313" key="18">
    <source>
        <dbReference type="Proteomes" id="UP001172083"/>
    </source>
</evidence>
<keyword evidence="6" id="KW-0964">Secreted</keyword>
<feature type="domain" description="Beta-mannosidase-like galactose-binding" evidence="16">
    <location>
        <begin position="31"/>
        <end position="202"/>
    </location>
</feature>
<dbReference type="EMBL" id="JAUJEB010000004">
    <property type="protein sequence ID" value="MDN5213993.1"/>
    <property type="molecule type" value="Genomic_DNA"/>
</dbReference>
<evidence type="ECO:0000256" key="8">
    <source>
        <dbReference type="ARBA" id="ARBA00023180"/>
    </source>
</evidence>
<evidence type="ECO:0000256" key="7">
    <source>
        <dbReference type="ARBA" id="ARBA00022801"/>
    </source>
</evidence>
<sequence length="847" mass="98680">MTNQSRNVHIEQENATTGAATEDIKYLATGWKFKEEGTDSWYHATVPGCNFTDLLSNELIGDPFYRDNEEHLQWIEKKDWVYETDFIITAAELDHARIELVCKGLDTYATIYLNDREIASNDNQFVECVTEVRPDLVVGKNKLRIHFHSPIAYVREKAEKVGITYPAGNDHSDDKLSVFSRKAPYHFGWDWGPRFVTSGIWRPVFLKFIKNINIVDSYFKPEIISENKAVIHVSISLTAHEKSEAKLTISCLNEALNTTNHIAFLEKGHNEVKIKFSVNNYKKWWPRGFGEAHLYHFAVNIKDHHGSTCSIFKKVGIRKIEVINKPDEHGESFYFQVNGVPVFAKGANYIPQDSFLTRVSEERYHQLYADVLAANMNMIRVWGGGIYEDDLFYDLADQHGILVWQDFMFACTLYPGDASFLQNVEKEAISNIKRLRGHASIALWCGNNEVRVGWHHWGWQEEYNYSKDDQQWLFRDYKQLFEKLLPEVVAEHDPERFYFPSSPISNFEEEKDFSVGDVHYWGVWHKEAPFSDYEKCVPRFMSEYGFQSFPIFESVKKYTLAEDWDINSPVMKLHQKHPRGNQLIKDYLLQDYNEARDFESFLYLSQILQAHGIKIAIEAHRRNKPYCMGSLYWQLNDCWPVASWSGIDYYGRWKALHYFVKKAFKDILLSCKIADDHLSTYLISDRLENEKGRLYLQILTLDGEVVTDLKEEVELKANTSYLYKKHDLKGLIGSNDIHNLVIYAGIEIKNELMSENIYYLVPTKDLMLRKPAIKYSVKHENDQLKVLLQSDVLVKNLYLRFDGLSANFSDNFFDLMPKREKEVTLPFASTYNGNIPKLKMTSVVDTY</sequence>
<evidence type="ECO:0000256" key="6">
    <source>
        <dbReference type="ARBA" id="ARBA00022525"/>
    </source>
</evidence>
<feature type="domain" description="Beta-mannosidase Ig-fold" evidence="14">
    <location>
        <begin position="768"/>
        <end position="845"/>
    </location>
</feature>
<evidence type="ECO:0000256" key="4">
    <source>
        <dbReference type="ARBA" id="ARBA00011738"/>
    </source>
</evidence>
<dbReference type="InterPro" id="IPR054593">
    <property type="entry name" value="Beta-mannosidase-like_N2"/>
</dbReference>
<evidence type="ECO:0000256" key="5">
    <source>
        <dbReference type="ARBA" id="ARBA00012754"/>
    </source>
</evidence>
<keyword evidence="9" id="KW-0326">Glycosidase</keyword>
<dbReference type="PANTHER" id="PTHR43730:SF1">
    <property type="entry name" value="BETA-MANNOSIDASE"/>
    <property type="match status" value="1"/>
</dbReference>
<evidence type="ECO:0000259" key="13">
    <source>
        <dbReference type="Pfam" id="PF00703"/>
    </source>
</evidence>
<dbReference type="Pfam" id="PF17786">
    <property type="entry name" value="Mannosidase_ig"/>
    <property type="match status" value="1"/>
</dbReference>
<keyword evidence="7" id="KW-0378">Hydrolase</keyword>
<evidence type="ECO:0000256" key="3">
    <source>
        <dbReference type="ARBA" id="ARBA00004740"/>
    </source>
</evidence>
<dbReference type="Pfam" id="PF00703">
    <property type="entry name" value="Glyco_hydro_2"/>
    <property type="match status" value="1"/>
</dbReference>